<dbReference type="SMART" id="SM00173">
    <property type="entry name" value="RAS"/>
    <property type="match status" value="1"/>
</dbReference>
<keyword evidence="3" id="KW-0342">GTP-binding</keyword>
<dbReference type="InParanoid" id="J9D8M1"/>
<evidence type="ECO:0000256" key="2">
    <source>
        <dbReference type="ARBA" id="ARBA00022741"/>
    </source>
</evidence>
<dbReference type="GO" id="GO:0005525">
    <property type="term" value="F:GTP binding"/>
    <property type="evidence" value="ECO:0007669"/>
    <property type="project" value="UniProtKB-KW"/>
</dbReference>
<comment type="subcellular location">
    <subcellularLocation>
        <location evidence="1">Endomembrane system</location>
    </subcellularLocation>
</comment>
<evidence type="ECO:0000256" key="3">
    <source>
        <dbReference type="ARBA" id="ARBA00023134"/>
    </source>
</evidence>
<dbReference type="InterPro" id="IPR005225">
    <property type="entry name" value="Small_GTP-bd"/>
</dbReference>
<dbReference type="OrthoDB" id="9989112at2759"/>
<dbReference type="HOGENOM" id="CLU_041217_10_1_1"/>
<accession>J9D8M1</accession>
<keyword evidence="4" id="KW-0472">Membrane</keyword>
<organism evidence="5 6">
    <name type="scientific">Edhazardia aedis (strain USNM 41457)</name>
    <name type="common">Microsporidian parasite</name>
    <dbReference type="NCBI Taxonomy" id="1003232"/>
    <lineage>
        <taxon>Eukaryota</taxon>
        <taxon>Fungi</taxon>
        <taxon>Fungi incertae sedis</taxon>
        <taxon>Microsporidia</taxon>
        <taxon>Edhazardia</taxon>
    </lineage>
</organism>
<evidence type="ECO:0000313" key="5">
    <source>
        <dbReference type="EMBL" id="EJW04091.1"/>
    </source>
</evidence>
<dbReference type="SMART" id="SM00175">
    <property type="entry name" value="RAB"/>
    <property type="match status" value="1"/>
</dbReference>
<comment type="caution">
    <text evidence="5">The sequence shown here is derived from an EMBL/GenBank/DDBJ whole genome shotgun (WGS) entry which is preliminary data.</text>
</comment>
<dbReference type="SUPFAM" id="SSF52540">
    <property type="entry name" value="P-loop containing nucleoside triphosphate hydrolases"/>
    <property type="match status" value="1"/>
</dbReference>
<dbReference type="GO" id="GO:0003924">
    <property type="term" value="F:GTPase activity"/>
    <property type="evidence" value="ECO:0007669"/>
    <property type="project" value="InterPro"/>
</dbReference>
<dbReference type="CDD" id="cd00154">
    <property type="entry name" value="Rab"/>
    <property type="match status" value="1"/>
</dbReference>
<evidence type="ECO:0000256" key="1">
    <source>
        <dbReference type="ARBA" id="ARBA00004308"/>
    </source>
</evidence>
<dbReference type="InterPro" id="IPR001806">
    <property type="entry name" value="Small_GTPase"/>
</dbReference>
<dbReference type="STRING" id="1003232.J9D8M1"/>
<dbReference type="PROSITE" id="PS51420">
    <property type="entry name" value="RHO"/>
    <property type="match status" value="1"/>
</dbReference>
<sequence>METEYTHLFKIILIGNSGVGKTSLLNRYIDNTYHGNYISTIGVDFKIKTLKVSSDLIKLQIWDTAGQERFRTITSAYYRGAHGIIIVFDMTDLDSFTKVTEWLDEIKARANEKVEIYLIGNKIDLKDEICVQKEDIEAFKKEHNIADSNFMEVSAKDGYQVDELFFKLADKLAKREKAEGPIVSKDKEAFKLNCKDDDNKKFGCC</sequence>
<proteinExistence type="predicted"/>
<dbReference type="SMART" id="SM00177">
    <property type="entry name" value="ARF"/>
    <property type="match status" value="1"/>
</dbReference>
<dbReference type="FunFam" id="3.40.50.300:FF:000586">
    <property type="entry name" value="Rab family GTPase"/>
    <property type="match status" value="1"/>
</dbReference>
<dbReference type="PANTHER" id="PTHR47977">
    <property type="entry name" value="RAS-RELATED PROTEIN RAB"/>
    <property type="match status" value="1"/>
</dbReference>
<reference evidence="5 6" key="1">
    <citation type="submission" date="2011-08" db="EMBL/GenBank/DDBJ databases">
        <authorList>
            <person name="Liu Z.J."/>
            <person name="Shi F.L."/>
            <person name="Lu J.Q."/>
            <person name="Li M."/>
            <person name="Wang Z.L."/>
        </authorList>
    </citation>
    <scope>NUCLEOTIDE SEQUENCE [LARGE SCALE GENOMIC DNA]</scope>
    <source>
        <strain evidence="5 6">USNM 41457</strain>
    </source>
</reference>
<dbReference type="InterPro" id="IPR050227">
    <property type="entry name" value="Rab"/>
</dbReference>
<dbReference type="GO" id="GO:0012505">
    <property type="term" value="C:endomembrane system"/>
    <property type="evidence" value="ECO:0007669"/>
    <property type="project" value="UniProtKB-SubCell"/>
</dbReference>
<dbReference type="PROSITE" id="PS51421">
    <property type="entry name" value="RAS"/>
    <property type="match status" value="1"/>
</dbReference>
<dbReference type="VEuPathDB" id="MicrosporidiaDB:EDEG_01613"/>
<reference evidence="6" key="2">
    <citation type="submission" date="2015-07" db="EMBL/GenBank/DDBJ databases">
        <title>Contrasting host-pathogen interactions and genome evolution in two generalist and specialist microsporidian pathogens of mosquitoes.</title>
        <authorList>
            <consortium name="The Broad Institute Genomics Platform"/>
            <consortium name="The Broad Institute Genome Sequencing Center for Infectious Disease"/>
            <person name="Cuomo C.A."/>
            <person name="Sanscrainte N.D."/>
            <person name="Goldberg J.M."/>
            <person name="Heiman D."/>
            <person name="Young S."/>
            <person name="Zeng Q."/>
            <person name="Becnel J.J."/>
            <person name="Birren B.W."/>
        </authorList>
    </citation>
    <scope>NUCLEOTIDE SEQUENCE [LARGE SCALE GENOMIC DNA]</scope>
    <source>
        <strain evidence="6">USNM 41457</strain>
    </source>
</reference>
<dbReference type="Proteomes" id="UP000003163">
    <property type="component" value="Unassembled WGS sequence"/>
</dbReference>
<dbReference type="SMART" id="SM00174">
    <property type="entry name" value="RHO"/>
    <property type="match status" value="1"/>
</dbReference>
<dbReference type="PROSITE" id="PS51419">
    <property type="entry name" value="RAB"/>
    <property type="match status" value="1"/>
</dbReference>
<protein>
    <submittedName>
        <fullName evidence="5">Small GTP-binding protein domain</fullName>
    </submittedName>
</protein>
<dbReference type="EMBL" id="AFBI03000024">
    <property type="protein sequence ID" value="EJW04091.1"/>
    <property type="molecule type" value="Genomic_DNA"/>
</dbReference>
<dbReference type="PROSITE" id="PS51417">
    <property type="entry name" value="ARF"/>
    <property type="match status" value="1"/>
</dbReference>
<dbReference type="AlphaFoldDB" id="J9D8M1"/>
<dbReference type="InterPro" id="IPR027417">
    <property type="entry name" value="P-loop_NTPase"/>
</dbReference>
<keyword evidence="2" id="KW-0547">Nucleotide-binding</keyword>
<dbReference type="Gene3D" id="3.40.50.300">
    <property type="entry name" value="P-loop containing nucleotide triphosphate hydrolases"/>
    <property type="match status" value="1"/>
</dbReference>
<evidence type="ECO:0000313" key="6">
    <source>
        <dbReference type="Proteomes" id="UP000003163"/>
    </source>
</evidence>
<dbReference type="PRINTS" id="PR00449">
    <property type="entry name" value="RASTRNSFRMNG"/>
</dbReference>
<dbReference type="Pfam" id="PF00071">
    <property type="entry name" value="Ras"/>
    <property type="match status" value="1"/>
</dbReference>
<dbReference type="FunCoup" id="J9D8M1">
    <property type="interactions" value="269"/>
</dbReference>
<name>J9D8M1_EDHAE</name>
<dbReference type="SMART" id="SM00176">
    <property type="entry name" value="RAN"/>
    <property type="match status" value="1"/>
</dbReference>
<keyword evidence="6" id="KW-1185">Reference proteome</keyword>
<dbReference type="NCBIfam" id="TIGR00231">
    <property type="entry name" value="small_GTP"/>
    <property type="match status" value="1"/>
</dbReference>
<evidence type="ECO:0000256" key="4">
    <source>
        <dbReference type="ARBA" id="ARBA00023136"/>
    </source>
</evidence>
<dbReference type="OMA" id="TQMAKDF"/>
<gene>
    <name evidence="5" type="ORF">EDEG_01613</name>
</gene>